<proteinExistence type="predicted"/>
<dbReference type="Proteomes" id="UP000321393">
    <property type="component" value="Unassembled WGS sequence"/>
</dbReference>
<dbReference type="OrthoDB" id="3261594at2759"/>
<gene>
    <name evidence="3" type="ORF">E5676_scaffold1582G00110</name>
    <name evidence="2" type="ORF">E6C27_scaffold277G00100</name>
</gene>
<evidence type="ECO:0000313" key="2">
    <source>
        <dbReference type="EMBL" id="KAA0037427.1"/>
    </source>
</evidence>
<dbReference type="PANTHER" id="PTHR10775">
    <property type="entry name" value="OS08G0208400 PROTEIN"/>
    <property type="match status" value="1"/>
</dbReference>
<evidence type="ECO:0000313" key="5">
    <source>
        <dbReference type="Proteomes" id="UP000321947"/>
    </source>
</evidence>
<evidence type="ECO:0000313" key="4">
    <source>
        <dbReference type="Proteomes" id="UP000321393"/>
    </source>
</evidence>
<comment type="caution">
    <text evidence="2">The sequence shown here is derived from an EMBL/GenBank/DDBJ whole genome shotgun (WGS) entry which is preliminary data.</text>
</comment>
<reference evidence="4 5" key="1">
    <citation type="submission" date="2019-08" db="EMBL/GenBank/DDBJ databases">
        <title>Draft genome sequences of two oriental melons (Cucumis melo L. var makuwa).</title>
        <authorList>
            <person name="Kwon S.-Y."/>
        </authorList>
    </citation>
    <scope>NUCLEOTIDE SEQUENCE [LARGE SCALE GENOMIC DNA]</scope>
    <source>
        <strain evidence="5">cv. Chang Bougi</strain>
        <strain evidence="4">cv. SW 3</strain>
        <tissue evidence="2">Leaf</tissue>
    </source>
</reference>
<name>A0A5A7T787_CUCMM</name>
<feature type="region of interest" description="Disordered" evidence="1">
    <location>
        <begin position="454"/>
        <end position="476"/>
    </location>
</feature>
<dbReference type="AlphaFoldDB" id="A0A5A7T787"/>
<evidence type="ECO:0000256" key="1">
    <source>
        <dbReference type="SAM" id="MobiDB-lite"/>
    </source>
</evidence>
<accession>A0A5A7T787</accession>
<dbReference type="EMBL" id="SSTE01018921">
    <property type="protein sequence ID" value="KAA0037427.1"/>
    <property type="molecule type" value="Genomic_DNA"/>
</dbReference>
<dbReference type="PANTHER" id="PTHR10775:SF185">
    <property type="entry name" value="OS08G0208400 PROTEIN"/>
    <property type="match status" value="1"/>
</dbReference>
<evidence type="ECO:0000313" key="3">
    <source>
        <dbReference type="EMBL" id="TYK00219.1"/>
    </source>
</evidence>
<dbReference type="EMBL" id="SSTD01017133">
    <property type="protein sequence ID" value="TYK00219.1"/>
    <property type="molecule type" value="Genomic_DNA"/>
</dbReference>
<sequence length="496" mass="57131">MCISTIPSSFYEAKRKLRDCGLGYETIHASKYDCVLYWKEFADLQRCPTCGFCKYDMLKILWICITDMNGHFLNGFEHSHRTDDHIEDDTLCWTDVDPTIIERLVVPNVTDDFIDDVDEHLSYASIMSSSYPRNNFLVMDTMFLEFVDDLDDLTGGSPSVGNNSGSSSQPPTTLIPRRHVKSRLLELECYVVANGCIPMTIVPGTEKPISLYAVRFSLAIGVCVRKTFSVRCLKWADLDFNDQTMNKFIEHYMLNNFKEFQGDYHRINHGRTRLLDKSSLTIIAAGQSRFYKDNTSLLSKEGSRSTVWSCFEKHMFVTQAAEDAHVMGRRPGYSKGLGWGPKTKARKTTSDVENDDIENYVLSTHWWRQKRIRREKVILDALFMTRQEFFSQRISTNDIFDVAFGKLYPKVFSTSANIYVHIPDASCMASGTSSGVRVASDAILMYRETEMKERKRRRDQFHRRSKRRELPSRHRCCPRRREPVVVPLPPSAIAHS</sequence>
<dbReference type="Proteomes" id="UP000321947">
    <property type="component" value="Unassembled WGS sequence"/>
</dbReference>
<protein>
    <submittedName>
        <fullName evidence="2">CACTA en-spm transposon protein</fullName>
    </submittedName>
</protein>
<organism evidence="2 4">
    <name type="scientific">Cucumis melo var. makuwa</name>
    <name type="common">Oriental melon</name>
    <dbReference type="NCBI Taxonomy" id="1194695"/>
    <lineage>
        <taxon>Eukaryota</taxon>
        <taxon>Viridiplantae</taxon>
        <taxon>Streptophyta</taxon>
        <taxon>Embryophyta</taxon>
        <taxon>Tracheophyta</taxon>
        <taxon>Spermatophyta</taxon>
        <taxon>Magnoliopsida</taxon>
        <taxon>eudicotyledons</taxon>
        <taxon>Gunneridae</taxon>
        <taxon>Pentapetalae</taxon>
        <taxon>rosids</taxon>
        <taxon>fabids</taxon>
        <taxon>Cucurbitales</taxon>
        <taxon>Cucurbitaceae</taxon>
        <taxon>Benincaseae</taxon>
        <taxon>Cucumis</taxon>
    </lineage>
</organism>